<organism evidence="3 4">
    <name type="scientific">Coniochaeta hoffmannii</name>
    <dbReference type="NCBI Taxonomy" id="91930"/>
    <lineage>
        <taxon>Eukaryota</taxon>
        <taxon>Fungi</taxon>
        <taxon>Dikarya</taxon>
        <taxon>Ascomycota</taxon>
        <taxon>Pezizomycotina</taxon>
        <taxon>Sordariomycetes</taxon>
        <taxon>Sordariomycetidae</taxon>
        <taxon>Coniochaetales</taxon>
        <taxon>Coniochaetaceae</taxon>
        <taxon>Coniochaeta</taxon>
    </lineage>
</organism>
<feature type="transmembrane region" description="Helical" evidence="2">
    <location>
        <begin position="91"/>
        <end position="109"/>
    </location>
</feature>
<sequence>MATSSPPPESSQRPLNPEMVYAPLTPRDSTDGLVGNDDDSDDHTPTFRIPLSCRLPASLVTVLRATVLVFSFVDCIFWAEELTYSSVYRRLIFISLLFLTLWTLSLLGYNRSVSKHLCRGGGGGRFSCQIGPLRCILGDSDDDYDEDNGDEPPKERKVFRLSWAVDLTFAIMLLVLGILQQIDGRISWKYHSHDYPRYFVLLYMVVSLEFVIAFWTFLSVLPVRIKSVALTVHASRSAVPSYRIRLPQEGDAPAARGKQISVQA</sequence>
<evidence type="ECO:0000313" key="3">
    <source>
        <dbReference type="EMBL" id="KAJ9129693.1"/>
    </source>
</evidence>
<dbReference type="Proteomes" id="UP001174691">
    <property type="component" value="Unassembled WGS sequence"/>
</dbReference>
<feature type="region of interest" description="Disordered" evidence="1">
    <location>
        <begin position="1"/>
        <end position="39"/>
    </location>
</feature>
<feature type="transmembrane region" description="Helical" evidence="2">
    <location>
        <begin position="161"/>
        <end position="179"/>
    </location>
</feature>
<gene>
    <name evidence="3" type="ORF">NKR19_g10236</name>
</gene>
<comment type="caution">
    <text evidence="3">The sequence shown here is derived from an EMBL/GenBank/DDBJ whole genome shotgun (WGS) entry which is preliminary data.</text>
</comment>
<keyword evidence="2" id="KW-0812">Transmembrane</keyword>
<dbReference type="EMBL" id="JANBVN010000312">
    <property type="protein sequence ID" value="KAJ9129693.1"/>
    <property type="molecule type" value="Genomic_DNA"/>
</dbReference>
<feature type="transmembrane region" description="Helical" evidence="2">
    <location>
        <begin position="199"/>
        <end position="221"/>
    </location>
</feature>
<proteinExistence type="predicted"/>
<evidence type="ECO:0000313" key="4">
    <source>
        <dbReference type="Proteomes" id="UP001174691"/>
    </source>
</evidence>
<evidence type="ECO:0000256" key="1">
    <source>
        <dbReference type="SAM" id="MobiDB-lite"/>
    </source>
</evidence>
<evidence type="ECO:0000256" key="2">
    <source>
        <dbReference type="SAM" id="Phobius"/>
    </source>
</evidence>
<keyword evidence="2" id="KW-0472">Membrane</keyword>
<accession>A0AA38R7Q0</accession>
<keyword evidence="2" id="KW-1133">Transmembrane helix</keyword>
<protein>
    <submittedName>
        <fullName evidence="3">Uncharacterized protein</fullName>
    </submittedName>
</protein>
<dbReference type="AlphaFoldDB" id="A0AA38R7Q0"/>
<keyword evidence="4" id="KW-1185">Reference proteome</keyword>
<name>A0AA38R7Q0_9PEZI</name>
<reference evidence="3" key="1">
    <citation type="submission" date="2022-07" db="EMBL/GenBank/DDBJ databases">
        <title>Fungi with potential for degradation of polypropylene.</title>
        <authorList>
            <person name="Gostincar C."/>
        </authorList>
    </citation>
    <scope>NUCLEOTIDE SEQUENCE</scope>
    <source>
        <strain evidence="3">EXF-13287</strain>
    </source>
</reference>